<gene>
    <name evidence="2" type="ORF">TCAL_16519</name>
</gene>
<keyword evidence="1" id="KW-0812">Transmembrane</keyword>
<reference evidence="2 3" key="1">
    <citation type="journal article" date="2018" name="Nat. Ecol. Evol.">
        <title>Genomic signatures of mitonuclear coevolution across populations of Tigriopus californicus.</title>
        <authorList>
            <person name="Barreto F.S."/>
            <person name="Watson E.T."/>
            <person name="Lima T.G."/>
            <person name="Willett C.S."/>
            <person name="Edmands S."/>
            <person name="Li W."/>
            <person name="Burton R.S."/>
        </authorList>
    </citation>
    <scope>NUCLEOTIDE SEQUENCE [LARGE SCALE GENOMIC DNA]</scope>
    <source>
        <strain evidence="2 3">San Diego</strain>
    </source>
</reference>
<keyword evidence="1" id="KW-1133">Transmembrane helix</keyword>
<proteinExistence type="predicted"/>
<sequence>MLVVTSLTLGLVHGLTFLGSFALADQRGVAEPDGFFKGHLSVFDEAALLEVLLALLLLLGLKVGGVGGVASLRVAMVALDLLVVFGLLDHDDLINTSLTGGGNASDIQSDLVSLALTGCTSRGGFYHGMGVLPIVMMMVFMVSMGSSTSSLVALVEGEGVHQRLGSTLSGHGDRGDEGGITLSDILALLLLNGLAINDIILDLMLVVTSLTLGLVHGLTFLGSFALADQRGVAEPDGFFKGHLSVFDEAALLEVLLALLLLLGLKVGGVGGMASLRVAMVALDLLVVFGLLDHDNLVNTSLTGGGNASDIQSDLVSLALTGCTSRGGFYHGMGVLPIVMMMVIMVSMSSSTGSLVALVEGEGVNQRLGSTLSGHGDRGDEGQQANL</sequence>
<dbReference type="Proteomes" id="UP000318571">
    <property type="component" value="Chromosome 1"/>
</dbReference>
<evidence type="ECO:0000313" key="3">
    <source>
        <dbReference type="Proteomes" id="UP000318571"/>
    </source>
</evidence>
<comment type="caution">
    <text evidence="2">The sequence shown here is derived from an EMBL/GenBank/DDBJ whole genome shotgun (WGS) entry which is preliminary data.</text>
</comment>
<feature type="transmembrane region" description="Helical" evidence="1">
    <location>
        <begin position="131"/>
        <end position="155"/>
    </location>
</feature>
<evidence type="ECO:0000256" key="1">
    <source>
        <dbReference type="SAM" id="Phobius"/>
    </source>
</evidence>
<feature type="transmembrane region" description="Helical" evidence="1">
    <location>
        <begin position="334"/>
        <end position="358"/>
    </location>
</feature>
<organism evidence="2 3">
    <name type="scientific">Tigriopus californicus</name>
    <name type="common">Marine copepod</name>
    <dbReference type="NCBI Taxonomy" id="6832"/>
    <lineage>
        <taxon>Eukaryota</taxon>
        <taxon>Metazoa</taxon>
        <taxon>Ecdysozoa</taxon>
        <taxon>Arthropoda</taxon>
        <taxon>Crustacea</taxon>
        <taxon>Multicrustacea</taxon>
        <taxon>Hexanauplia</taxon>
        <taxon>Copepoda</taxon>
        <taxon>Harpacticoida</taxon>
        <taxon>Harpacticidae</taxon>
        <taxon>Tigriopus</taxon>
    </lineage>
</organism>
<keyword evidence="1" id="KW-0472">Membrane</keyword>
<feature type="transmembrane region" description="Helical" evidence="1">
    <location>
        <begin position="46"/>
        <end position="63"/>
    </location>
</feature>
<dbReference type="EMBL" id="VCGU01000010">
    <property type="protein sequence ID" value="TRY68265.1"/>
    <property type="molecule type" value="Genomic_DNA"/>
</dbReference>
<dbReference type="AlphaFoldDB" id="A0A553NS50"/>
<name>A0A553NS50_TIGCA</name>
<evidence type="ECO:0000313" key="2">
    <source>
        <dbReference type="EMBL" id="TRY68265.1"/>
    </source>
</evidence>
<feature type="transmembrane region" description="Helical" evidence="1">
    <location>
        <begin position="245"/>
        <end position="264"/>
    </location>
</feature>
<keyword evidence="3" id="KW-1185">Reference proteome</keyword>
<feature type="transmembrane region" description="Helical" evidence="1">
    <location>
        <begin position="199"/>
        <end position="225"/>
    </location>
</feature>
<accession>A0A553NS50</accession>
<protein>
    <submittedName>
        <fullName evidence="2">Uncharacterized protein</fullName>
    </submittedName>
</protein>